<dbReference type="InterPro" id="IPR027417">
    <property type="entry name" value="P-loop_NTPase"/>
</dbReference>
<dbReference type="Pfam" id="PF00071">
    <property type="entry name" value="Ras"/>
    <property type="match status" value="1"/>
</dbReference>
<evidence type="ECO:0000256" key="1">
    <source>
        <dbReference type="ARBA" id="ARBA00022741"/>
    </source>
</evidence>
<dbReference type="Proteomes" id="UP000247498">
    <property type="component" value="Unassembled WGS sequence"/>
</dbReference>
<dbReference type="SMART" id="SM00175">
    <property type="entry name" value="RAB"/>
    <property type="match status" value="1"/>
</dbReference>
<gene>
    <name evidence="3" type="ORF">Rsub_10363</name>
</gene>
<accession>A0A2V0PHR2</accession>
<dbReference type="SUPFAM" id="SSF52540">
    <property type="entry name" value="P-loop containing nucleoside triphosphate hydrolases"/>
    <property type="match status" value="1"/>
</dbReference>
<dbReference type="PANTHER" id="PTHR24073">
    <property type="entry name" value="DRAB5-RELATED"/>
    <property type="match status" value="1"/>
</dbReference>
<dbReference type="STRING" id="307507.A0A2V0PHR2"/>
<keyword evidence="2" id="KW-0342">GTP-binding</keyword>
<evidence type="ECO:0000313" key="3">
    <source>
        <dbReference type="EMBL" id="GBF97440.1"/>
    </source>
</evidence>
<keyword evidence="1" id="KW-0547">Nucleotide-binding</keyword>
<evidence type="ECO:0000256" key="2">
    <source>
        <dbReference type="ARBA" id="ARBA00023134"/>
    </source>
</evidence>
<keyword evidence="4" id="KW-1185">Reference proteome</keyword>
<reference evidence="3 4" key="1">
    <citation type="journal article" date="2018" name="Sci. Rep.">
        <title>Raphidocelis subcapitata (=Pseudokirchneriella subcapitata) provides an insight into genome evolution and environmental adaptations in the Sphaeropleales.</title>
        <authorList>
            <person name="Suzuki S."/>
            <person name="Yamaguchi H."/>
            <person name="Nakajima N."/>
            <person name="Kawachi M."/>
        </authorList>
    </citation>
    <scope>NUCLEOTIDE SEQUENCE [LARGE SCALE GENOMIC DNA]</scope>
    <source>
        <strain evidence="3 4">NIES-35</strain>
    </source>
</reference>
<dbReference type="GO" id="GO:0005525">
    <property type="term" value="F:GTP binding"/>
    <property type="evidence" value="ECO:0007669"/>
    <property type="project" value="UniProtKB-KW"/>
</dbReference>
<sequence length="349" mass="35120">MVSFLSRFAAVGPSSPVVAGDSTQSVRVLVVGEPNVGKTALSELIVTKKPSRPSKSTAGCAVSVALWEVDDGDAARGSAAPLPQGQQAQRFFVEIWDVSANPYYEQLRRSLYRGINGVVLVYDASDRASLRRLTKWASEVAAEGTFVAPLPDEAAARNIGGLPVPVLVVANKSDRARPGSRAGDASALWTLDATIARLCGGGVGNGGGGGGAFARVCGALRGWRGGGGGGASGGGLARPGSAAGFGQGAAGSAASLAQLESSVRSVAASAATGQLDWATVGAFFSALWARRYQPNTRSASFFIQDLAAPHGGGGNGGGAAAPGLAPAAHAAARRGEGDYDGDARVDDWV</sequence>
<protein>
    <submittedName>
        <fullName evidence="3">Uncharacterized protein</fullName>
    </submittedName>
</protein>
<evidence type="ECO:0000313" key="4">
    <source>
        <dbReference type="Proteomes" id="UP000247498"/>
    </source>
</evidence>
<dbReference type="Gene3D" id="3.40.50.300">
    <property type="entry name" value="P-loop containing nucleotide triphosphate hydrolases"/>
    <property type="match status" value="1"/>
</dbReference>
<dbReference type="AlphaFoldDB" id="A0A2V0PHR2"/>
<dbReference type="InParanoid" id="A0A2V0PHR2"/>
<comment type="caution">
    <text evidence="3">The sequence shown here is derived from an EMBL/GenBank/DDBJ whole genome shotgun (WGS) entry which is preliminary data.</text>
</comment>
<dbReference type="PROSITE" id="PS51419">
    <property type="entry name" value="RAB"/>
    <property type="match status" value="1"/>
</dbReference>
<dbReference type="GO" id="GO:0003924">
    <property type="term" value="F:GTPase activity"/>
    <property type="evidence" value="ECO:0007669"/>
    <property type="project" value="InterPro"/>
</dbReference>
<name>A0A2V0PHR2_9CHLO</name>
<dbReference type="EMBL" id="BDRX01000100">
    <property type="protein sequence ID" value="GBF97440.1"/>
    <property type="molecule type" value="Genomic_DNA"/>
</dbReference>
<dbReference type="OrthoDB" id="541746at2759"/>
<dbReference type="InterPro" id="IPR001806">
    <property type="entry name" value="Small_GTPase"/>
</dbReference>
<proteinExistence type="predicted"/>
<organism evidence="3 4">
    <name type="scientific">Raphidocelis subcapitata</name>
    <dbReference type="NCBI Taxonomy" id="307507"/>
    <lineage>
        <taxon>Eukaryota</taxon>
        <taxon>Viridiplantae</taxon>
        <taxon>Chlorophyta</taxon>
        <taxon>core chlorophytes</taxon>
        <taxon>Chlorophyceae</taxon>
        <taxon>CS clade</taxon>
        <taxon>Sphaeropleales</taxon>
        <taxon>Selenastraceae</taxon>
        <taxon>Raphidocelis</taxon>
    </lineage>
</organism>